<gene>
    <name evidence="7" type="ORF">SAMN04488045_1920</name>
</gene>
<proteinExistence type="inferred from homology"/>
<evidence type="ECO:0000259" key="6">
    <source>
        <dbReference type="PROSITE" id="PS50893"/>
    </source>
</evidence>
<dbReference type="InterPro" id="IPR027417">
    <property type="entry name" value="P-loop_NTPase"/>
</dbReference>
<accession>A0A1H5XK99</accession>
<evidence type="ECO:0000313" key="7">
    <source>
        <dbReference type="EMBL" id="SEG12169.1"/>
    </source>
</evidence>
<dbReference type="SUPFAM" id="SSF52540">
    <property type="entry name" value="P-loop containing nucleoside triphosphate hydrolases"/>
    <property type="match status" value="1"/>
</dbReference>
<dbReference type="PANTHER" id="PTHR43820:SF5">
    <property type="entry name" value="HIGH-AFFINITY BRANCHED-CHAIN AMINO ACID TRANSPORT ATP-BINDING PROTEIN"/>
    <property type="match status" value="1"/>
</dbReference>
<dbReference type="Pfam" id="PF00005">
    <property type="entry name" value="ABC_tran"/>
    <property type="match status" value="1"/>
</dbReference>
<dbReference type="InterPro" id="IPR052156">
    <property type="entry name" value="BCAA_Transport_ATP-bd_LivF"/>
</dbReference>
<dbReference type="InterPro" id="IPR003439">
    <property type="entry name" value="ABC_transporter-like_ATP-bd"/>
</dbReference>
<dbReference type="AlphaFoldDB" id="A0A1H5XK99"/>
<evidence type="ECO:0000256" key="2">
    <source>
        <dbReference type="ARBA" id="ARBA00022448"/>
    </source>
</evidence>
<keyword evidence="3" id="KW-0547">Nucleotide-binding</keyword>
<dbReference type="PROSITE" id="PS00211">
    <property type="entry name" value="ABC_TRANSPORTER_1"/>
    <property type="match status" value="1"/>
</dbReference>
<dbReference type="CDD" id="cd03224">
    <property type="entry name" value="ABC_TM1139_LivF_branched"/>
    <property type="match status" value="1"/>
</dbReference>
<evidence type="ECO:0000256" key="1">
    <source>
        <dbReference type="ARBA" id="ARBA00005417"/>
    </source>
</evidence>
<protein>
    <submittedName>
        <fullName evidence="7">Branched-chain amino acid transport system ATP-binding protein</fullName>
    </submittedName>
</protein>
<dbReference type="GO" id="GO:0015658">
    <property type="term" value="F:branched-chain amino acid transmembrane transporter activity"/>
    <property type="evidence" value="ECO:0007669"/>
    <property type="project" value="TreeGrafter"/>
</dbReference>
<dbReference type="PROSITE" id="PS50893">
    <property type="entry name" value="ABC_TRANSPORTER_2"/>
    <property type="match status" value="1"/>
</dbReference>
<dbReference type="Gene3D" id="3.40.50.300">
    <property type="entry name" value="P-loop containing nucleotide triphosphate hydrolases"/>
    <property type="match status" value="1"/>
</dbReference>
<name>A0A1H5XK99_9RHOB</name>
<dbReference type="GO" id="GO:0016887">
    <property type="term" value="F:ATP hydrolysis activity"/>
    <property type="evidence" value="ECO:0007669"/>
    <property type="project" value="InterPro"/>
</dbReference>
<dbReference type="GO" id="GO:0005524">
    <property type="term" value="F:ATP binding"/>
    <property type="evidence" value="ECO:0007669"/>
    <property type="project" value="UniProtKB-KW"/>
</dbReference>
<evidence type="ECO:0000313" key="8">
    <source>
        <dbReference type="Proteomes" id="UP000236752"/>
    </source>
</evidence>
<sequence>MTDLLTASSLDAFYGDFQALFGVNFRISEGESVALIGANGAGKSTFLKVLTGLLPVPGQSLTFDGTDLTQHPAHEIAKLGIAMSPEGRRLFPSLSVRENLLLGATVAREGPWNLQAVEDLFPILTEKANTPSTLLSGGQQQMVAIGRALMANPKILLLDEVSLGLAPVIIRDIYSALPRIRENGTSVILVEQDIGQAVAVSDRLYCLQEGRISLEGPSATLDRADISAAYFGRKKEHA</sequence>
<dbReference type="EMBL" id="FNUZ01000002">
    <property type="protein sequence ID" value="SEG12169.1"/>
    <property type="molecule type" value="Genomic_DNA"/>
</dbReference>
<feature type="domain" description="ABC transporter" evidence="6">
    <location>
        <begin position="5"/>
        <end position="234"/>
    </location>
</feature>
<keyword evidence="8" id="KW-1185">Reference proteome</keyword>
<dbReference type="SMART" id="SM00382">
    <property type="entry name" value="AAA"/>
    <property type="match status" value="1"/>
</dbReference>
<evidence type="ECO:0000256" key="3">
    <source>
        <dbReference type="ARBA" id="ARBA00022741"/>
    </source>
</evidence>
<keyword evidence="2" id="KW-0813">Transport</keyword>
<organism evidence="7 8">
    <name type="scientific">Thalassococcus halodurans</name>
    <dbReference type="NCBI Taxonomy" id="373675"/>
    <lineage>
        <taxon>Bacteria</taxon>
        <taxon>Pseudomonadati</taxon>
        <taxon>Pseudomonadota</taxon>
        <taxon>Alphaproteobacteria</taxon>
        <taxon>Rhodobacterales</taxon>
        <taxon>Roseobacteraceae</taxon>
        <taxon>Thalassococcus</taxon>
    </lineage>
</organism>
<dbReference type="OrthoDB" id="9806149at2"/>
<reference evidence="7 8" key="1">
    <citation type="submission" date="2016-10" db="EMBL/GenBank/DDBJ databases">
        <authorList>
            <person name="de Groot N.N."/>
        </authorList>
    </citation>
    <scope>NUCLEOTIDE SEQUENCE [LARGE SCALE GENOMIC DNA]</scope>
    <source>
        <strain evidence="7 8">DSM 26915</strain>
    </source>
</reference>
<evidence type="ECO:0000256" key="5">
    <source>
        <dbReference type="ARBA" id="ARBA00022970"/>
    </source>
</evidence>
<keyword evidence="4 7" id="KW-0067">ATP-binding</keyword>
<dbReference type="InterPro" id="IPR017871">
    <property type="entry name" value="ABC_transporter-like_CS"/>
</dbReference>
<comment type="similarity">
    <text evidence="1">Belongs to the ABC transporter superfamily.</text>
</comment>
<keyword evidence="5" id="KW-0029">Amino-acid transport</keyword>
<dbReference type="RefSeq" id="WP_103910197.1">
    <property type="nucleotide sequence ID" value="NZ_FNUZ01000002.1"/>
</dbReference>
<dbReference type="InterPro" id="IPR003593">
    <property type="entry name" value="AAA+_ATPase"/>
</dbReference>
<dbReference type="PANTHER" id="PTHR43820">
    <property type="entry name" value="HIGH-AFFINITY BRANCHED-CHAIN AMINO ACID TRANSPORT ATP-BINDING PROTEIN LIVF"/>
    <property type="match status" value="1"/>
</dbReference>
<dbReference type="Proteomes" id="UP000236752">
    <property type="component" value="Unassembled WGS sequence"/>
</dbReference>
<evidence type="ECO:0000256" key="4">
    <source>
        <dbReference type="ARBA" id="ARBA00022840"/>
    </source>
</evidence>
<dbReference type="GO" id="GO:0015807">
    <property type="term" value="P:L-amino acid transport"/>
    <property type="evidence" value="ECO:0007669"/>
    <property type="project" value="TreeGrafter"/>
</dbReference>